<comment type="caution">
    <text evidence="11">The sequence shown here is derived from an EMBL/GenBank/DDBJ whole genome shotgun (WGS) entry which is preliminary data.</text>
</comment>
<evidence type="ECO:0000256" key="10">
    <source>
        <dbReference type="SAM" id="Phobius"/>
    </source>
</evidence>
<dbReference type="Proteomes" id="UP000191672">
    <property type="component" value="Unassembled WGS sequence"/>
</dbReference>
<keyword evidence="6" id="KW-0297">G-protein coupled receptor</keyword>
<dbReference type="Pfam" id="PF02076">
    <property type="entry name" value="STE3"/>
    <property type="match status" value="1"/>
</dbReference>
<dbReference type="GO" id="GO:0005886">
    <property type="term" value="C:plasma membrane"/>
    <property type="evidence" value="ECO:0007669"/>
    <property type="project" value="TreeGrafter"/>
</dbReference>
<evidence type="ECO:0000313" key="12">
    <source>
        <dbReference type="Proteomes" id="UP000191672"/>
    </source>
</evidence>
<feature type="transmembrane region" description="Helical" evidence="10">
    <location>
        <begin position="283"/>
        <end position="299"/>
    </location>
</feature>
<keyword evidence="8" id="KW-0675">Receptor</keyword>
<keyword evidence="12" id="KW-1185">Reference proteome</keyword>
<feature type="transmembrane region" description="Helical" evidence="10">
    <location>
        <begin position="224"/>
        <end position="244"/>
    </location>
</feature>
<evidence type="ECO:0000256" key="4">
    <source>
        <dbReference type="ARBA" id="ARBA00022692"/>
    </source>
</evidence>
<evidence type="ECO:0000256" key="9">
    <source>
        <dbReference type="ARBA" id="ARBA00023224"/>
    </source>
</evidence>
<dbReference type="InterPro" id="IPR001499">
    <property type="entry name" value="GPCR_STE3"/>
</dbReference>
<proteinExistence type="inferred from homology"/>
<evidence type="ECO:0000256" key="1">
    <source>
        <dbReference type="ARBA" id="ARBA00004141"/>
    </source>
</evidence>
<keyword evidence="3" id="KW-0589">Pheromone response</keyword>
<dbReference type="CDD" id="cd14966">
    <property type="entry name" value="7tmD_STE3"/>
    <property type="match status" value="1"/>
</dbReference>
<evidence type="ECO:0000256" key="5">
    <source>
        <dbReference type="ARBA" id="ARBA00022989"/>
    </source>
</evidence>
<protein>
    <submittedName>
        <fullName evidence="11">Uncharacterized protein</fullName>
    </submittedName>
</protein>
<evidence type="ECO:0000256" key="6">
    <source>
        <dbReference type="ARBA" id="ARBA00023040"/>
    </source>
</evidence>
<evidence type="ECO:0000313" key="11">
    <source>
        <dbReference type="EMBL" id="OQD80224.1"/>
    </source>
</evidence>
<evidence type="ECO:0000256" key="7">
    <source>
        <dbReference type="ARBA" id="ARBA00023136"/>
    </source>
</evidence>
<dbReference type="STRING" id="416450.A0A1V6PT88"/>
<reference evidence="12" key="1">
    <citation type="journal article" date="2017" name="Nat. Microbiol.">
        <title>Global analysis of biosynthetic gene clusters reveals vast potential of secondary metabolite production in Penicillium species.</title>
        <authorList>
            <person name="Nielsen J.C."/>
            <person name="Grijseels S."/>
            <person name="Prigent S."/>
            <person name="Ji B."/>
            <person name="Dainat J."/>
            <person name="Nielsen K.F."/>
            <person name="Frisvad J.C."/>
            <person name="Workman M."/>
            <person name="Nielsen J."/>
        </authorList>
    </citation>
    <scope>NUCLEOTIDE SEQUENCE [LARGE SCALE GENOMIC DNA]</scope>
    <source>
        <strain evidence="12">IBT 31811</strain>
    </source>
</reference>
<evidence type="ECO:0000256" key="2">
    <source>
        <dbReference type="ARBA" id="ARBA00011085"/>
    </source>
</evidence>
<dbReference type="PRINTS" id="PR00899">
    <property type="entry name" value="GPCRSTE3"/>
</dbReference>
<dbReference type="GO" id="GO:0000750">
    <property type="term" value="P:pheromone-dependent signal transduction involved in conjugation with cellular fusion"/>
    <property type="evidence" value="ECO:0007669"/>
    <property type="project" value="TreeGrafter"/>
</dbReference>
<keyword evidence="7 10" id="KW-0472">Membrane</keyword>
<comment type="subcellular location">
    <subcellularLocation>
        <location evidence="1">Membrane</location>
        <topology evidence="1">Multi-pass membrane protein</topology>
    </subcellularLocation>
</comment>
<accession>A0A1V6PT88</accession>
<gene>
    <name evidence="11" type="ORF">PENANT_c038G01744</name>
</gene>
<keyword evidence="5 10" id="KW-1133">Transmembrane helix</keyword>
<sequence length="503" mass="56847">MSFFSILLGIPPLLLHAKNRNFPATSLVSWSVLLNLLNIINALTWPNDDVESWWDGAGLCDIEIKVMVAGYVGVPGALMCIFRSLANALDTDRATLVPSRGQRWRNQFMNLLFCVVVPVIAMITHIVWQKSRYLLYSISGCVNNFDESWVSLILAFIWPPIICLAAAYYCCKQPTHPIFSQLIPAHHSQTPGLVLFRIHKYRSDFANIIRASSSNLSKSRFLRLFFLALSMLLAILPLQAYVVYTDIHLSFPWHAYSWSKLHNKNWSIIHRVATHGVVFFDRWTPVASGYMIFIFFGFGRDATRMYRAACWYIGLGSCFSSITAPADSNVTPRQLLPHSHVFTSTTLLETFSSKAKSFFSRPKSMSMHRHQSPHHHEQHMGTFTSTQATYTDLEKGIAKPSHLISSQNTRSTHEPAKKTIWDKFPFSLFRRQSARHESDATLLDNLSVPSHTRTVSTNAWAGSVRESRDYSAGPSTAFACSSPPQGTFIHVKQVISQQSEIQV</sequence>
<feature type="transmembrane region" description="Helical" evidence="10">
    <location>
        <begin position="148"/>
        <end position="171"/>
    </location>
</feature>
<feature type="transmembrane region" description="Helical" evidence="10">
    <location>
        <begin position="108"/>
        <end position="128"/>
    </location>
</feature>
<evidence type="ECO:0000256" key="8">
    <source>
        <dbReference type="ARBA" id="ARBA00023170"/>
    </source>
</evidence>
<name>A0A1V6PT88_9EURO</name>
<dbReference type="AlphaFoldDB" id="A0A1V6PT88"/>
<organism evidence="11 12">
    <name type="scientific">Penicillium antarcticum</name>
    <dbReference type="NCBI Taxonomy" id="416450"/>
    <lineage>
        <taxon>Eukaryota</taxon>
        <taxon>Fungi</taxon>
        <taxon>Dikarya</taxon>
        <taxon>Ascomycota</taxon>
        <taxon>Pezizomycotina</taxon>
        <taxon>Eurotiomycetes</taxon>
        <taxon>Eurotiomycetidae</taxon>
        <taxon>Eurotiales</taxon>
        <taxon>Aspergillaceae</taxon>
        <taxon>Penicillium</taxon>
    </lineage>
</organism>
<evidence type="ECO:0000256" key="3">
    <source>
        <dbReference type="ARBA" id="ARBA00022507"/>
    </source>
</evidence>
<keyword evidence="4 10" id="KW-0812">Transmembrane</keyword>
<dbReference type="PANTHER" id="PTHR28097">
    <property type="entry name" value="PHEROMONE A FACTOR RECEPTOR"/>
    <property type="match status" value="1"/>
</dbReference>
<dbReference type="EMBL" id="MDYN01000038">
    <property type="protein sequence ID" value="OQD80224.1"/>
    <property type="molecule type" value="Genomic_DNA"/>
</dbReference>
<comment type="similarity">
    <text evidence="2">Belongs to the G-protein coupled receptor 4 family.</text>
</comment>
<dbReference type="PANTHER" id="PTHR28097:SF1">
    <property type="entry name" value="PHEROMONE A FACTOR RECEPTOR"/>
    <property type="match status" value="1"/>
</dbReference>
<keyword evidence="9" id="KW-0807">Transducer</keyword>
<dbReference type="GO" id="GO:0004932">
    <property type="term" value="F:mating-type factor pheromone receptor activity"/>
    <property type="evidence" value="ECO:0007669"/>
    <property type="project" value="InterPro"/>
</dbReference>